<dbReference type="AlphaFoldDB" id="C1DCI0"/>
<dbReference type="Proteomes" id="UP000002010">
    <property type="component" value="Chromosome"/>
</dbReference>
<feature type="transmembrane region" description="Helical" evidence="1">
    <location>
        <begin position="20"/>
        <end position="46"/>
    </location>
</feature>
<dbReference type="HOGENOM" id="CLU_2788761_0_0_4"/>
<organism evidence="2 3">
    <name type="scientific">Laribacter hongkongensis (strain HLHK9)</name>
    <dbReference type="NCBI Taxonomy" id="557598"/>
    <lineage>
        <taxon>Bacteria</taxon>
        <taxon>Pseudomonadati</taxon>
        <taxon>Pseudomonadota</taxon>
        <taxon>Betaproteobacteria</taxon>
        <taxon>Neisseriales</taxon>
        <taxon>Aquaspirillaceae</taxon>
        <taxon>Laribacter</taxon>
    </lineage>
</organism>
<proteinExistence type="predicted"/>
<protein>
    <submittedName>
        <fullName evidence="2">Uncharacterized protein</fullName>
    </submittedName>
</protein>
<dbReference type="KEGG" id="lhk:LHK_02618"/>
<keyword evidence="1" id="KW-0472">Membrane</keyword>
<dbReference type="EMBL" id="CP001154">
    <property type="protein sequence ID" value="ACO75599.1"/>
    <property type="molecule type" value="Genomic_DNA"/>
</dbReference>
<evidence type="ECO:0000313" key="3">
    <source>
        <dbReference type="Proteomes" id="UP000002010"/>
    </source>
</evidence>
<evidence type="ECO:0000256" key="1">
    <source>
        <dbReference type="SAM" id="Phobius"/>
    </source>
</evidence>
<reference evidence="2 3" key="1">
    <citation type="journal article" date="2009" name="PLoS Genet.">
        <title>The complete genome and proteome of Laribacter hongkongensis reveal potential mechanisms for adaptations to different temperatures and habitats.</title>
        <authorList>
            <person name="Woo P.C."/>
            <person name="Lau S.K."/>
            <person name="Tse H."/>
            <person name="Teng J.L."/>
            <person name="Curreem S.O."/>
            <person name="Tsang A.K."/>
            <person name="Fan R.Y."/>
            <person name="Wong G.K."/>
            <person name="Huang Y."/>
            <person name="Loman N.J."/>
            <person name="Snyder L.A."/>
            <person name="Cai J.J."/>
            <person name="Huang J.D."/>
            <person name="Mak W."/>
            <person name="Pallen M.J."/>
            <person name="Lok S."/>
            <person name="Yuen K.Y."/>
        </authorList>
    </citation>
    <scope>NUCLEOTIDE SEQUENCE [LARGE SCALE GENOMIC DNA]</scope>
    <source>
        <strain evidence="2 3">HLHK9</strain>
    </source>
</reference>
<keyword evidence="3" id="KW-1185">Reference proteome</keyword>
<keyword evidence="1" id="KW-0812">Transmembrane</keyword>
<evidence type="ECO:0000313" key="2">
    <source>
        <dbReference type="EMBL" id="ACO75599.1"/>
    </source>
</evidence>
<accession>C1DCI0</accession>
<dbReference type="STRING" id="557598.LHK_02618"/>
<keyword evidence="1" id="KW-1133">Transmembrane helix</keyword>
<sequence length="68" mass="7582">MNRNRNQPPLLPPVWQERLGLWGLALGYMAVFFAAVPIAAELAVLLDPWTRPVIAAVVEIIVNLKHPN</sequence>
<dbReference type="RefSeq" id="WP_012698063.1">
    <property type="nucleotide sequence ID" value="NC_012559.1"/>
</dbReference>
<name>C1DCI0_LARHH</name>
<gene>
    <name evidence="2" type="ordered locus">LHK_02618</name>
</gene>